<name>A0A0R3W8L2_TAEAS</name>
<evidence type="ECO:0000313" key="4">
    <source>
        <dbReference type="WBParaSite" id="TASK_0000670901-mRNA-1"/>
    </source>
</evidence>
<reference evidence="2 3" key="2">
    <citation type="submission" date="2018-11" db="EMBL/GenBank/DDBJ databases">
        <authorList>
            <consortium name="Pathogen Informatics"/>
        </authorList>
    </citation>
    <scope>NUCLEOTIDE SEQUENCE [LARGE SCALE GENOMIC DNA]</scope>
</reference>
<dbReference type="WBParaSite" id="TASK_0000670901-mRNA-1">
    <property type="protein sequence ID" value="TASK_0000670901-mRNA-1"/>
    <property type="gene ID" value="TASK_0000670901"/>
</dbReference>
<evidence type="ECO:0000256" key="1">
    <source>
        <dbReference type="SAM" id="MobiDB-lite"/>
    </source>
</evidence>
<keyword evidence="3" id="KW-1185">Reference proteome</keyword>
<dbReference type="Proteomes" id="UP000282613">
    <property type="component" value="Unassembled WGS sequence"/>
</dbReference>
<sequence length="109" mass="12495">MKTNDLNQLVEAATRKRQELLLTPARQMTHHQPNPPRPRWIPPRQTPRAGEAYHLLSCQPPNASRPFLQALGKLEGYPCRFFLDSGAVKSLVNPKAFPDLFRKFRARPP</sequence>
<dbReference type="AlphaFoldDB" id="A0A0R3W8L2"/>
<feature type="compositionally biased region" description="Pro residues" evidence="1">
    <location>
        <begin position="33"/>
        <end position="45"/>
    </location>
</feature>
<gene>
    <name evidence="2" type="ORF">TASK_LOCUS6710</name>
</gene>
<protein>
    <submittedName>
        <fullName evidence="2 4">Uncharacterized protein</fullName>
    </submittedName>
</protein>
<dbReference type="EMBL" id="UYRS01018527">
    <property type="protein sequence ID" value="VDK37195.1"/>
    <property type="molecule type" value="Genomic_DNA"/>
</dbReference>
<feature type="region of interest" description="Disordered" evidence="1">
    <location>
        <begin position="24"/>
        <end position="46"/>
    </location>
</feature>
<evidence type="ECO:0000313" key="2">
    <source>
        <dbReference type="EMBL" id="VDK37195.1"/>
    </source>
</evidence>
<organism evidence="4">
    <name type="scientific">Taenia asiatica</name>
    <name type="common">Asian tapeworm</name>
    <dbReference type="NCBI Taxonomy" id="60517"/>
    <lineage>
        <taxon>Eukaryota</taxon>
        <taxon>Metazoa</taxon>
        <taxon>Spiralia</taxon>
        <taxon>Lophotrochozoa</taxon>
        <taxon>Platyhelminthes</taxon>
        <taxon>Cestoda</taxon>
        <taxon>Eucestoda</taxon>
        <taxon>Cyclophyllidea</taxon>
        <taxon>Taeniidae</taxon>
        <taxon>Taenia</taxon>
    </lineage>
</organism>
<accession>A0A0R3W8L2</accession>
<proteinExistence type="predicted"/>
<reference evidence="4" key="1">
    <citation type="submission" date="2017-02" db="UniProtKB">
        <authorList>
            <consortium name="WormBaseParasite"/>
        </authorList>
    </citation>
    <scope>IDENTIFICATION</scope>
</reference>
<evidence type="ECO:0000313" key="3">
    <source>
        <dbReference type="Proteomes" id="UP000282613"/>
    </source>
</evidence>